<accession>A9WHW5</accession>
<dbReference type="PATRIC" id="fig|324602.8.peg.1140"/>
<dbReference type="HOGENOM" id="CLU_2394426_0_0_0"/>
<dbReference type="Proteomes" id="UP000002008">
    <property type="component" value="Chromosome"/>
</dbReference>
<proteinExistence type="predicted"/>
<protein>
    <submittedName>
        <fullName evidence="1">Uncharacterized protein</fullName>
    </submittedName>
</protein>
<evidence type="ECO:0000313" key="1">
    <source>
        <dbReference type="EMBL" id="ABY34233.1"/>
    </source>
</evidence>
<gene>
    <name evidence="1" type="ordered locus">Caur_1001</name>
</gene>
<keyword evidence="2" id="KW-1185">Reference proteome</keyword>
<sequence>MDKWRVVLAAANVVLDEIVFLESPPNLPSPGYALPIHHIMCYQQQVELCVGVTGERRCRAGGAAHARWSSHPVPRHAVVAEALHPHFKYVTPG</sequence>
<dbReference type="EnsemblBacteria" id="ABY34233">
    <property type="protein sequence ID" value="ABY34233"/>
    <property type="gene ID" value="Caur_1001"/>
</dbReference>
<reference evidence="2" key="1">
    <citation type="journal article" date="2011" name="BMC Genomics">
        <title>Complete genome sequence of the filamentous anoxygenic phototrophic bacterium Chloroflexus aurantiacus.</title>
        <authorList>
            <person name="Tang K.H."/>
            <person name="Barry K."/>
            <person name="Chertkov O."/>
            <person name="Dalin E."/>
            <person name="Han C.S."/>
            <person name="Hauser L.J."/>
            <person name="Honchak B.M."/>
            <person name="Karbach L.E."/>
            <person name="Land M.L."/>
            <person name="Lapidus A."/>
            <person name="Larimer F.W."/>
            <person name="Mikhailova N."/>
            <person name="Pitluck S."/>
            <person name="Pierson B.K."/>
            <person name="Blankenship R.E."/>
        </authorList>
    </citation>
    <scope>NUCLEOTIDE SEQUENCE [LARGE SCALE GENOMIC DNA]</scope>
    <source>
        <strain evidence="2">ATCC 29366 / DSM 635 / J-10-fl</strain>
    </source>
</reference>
<evidence type="ECO:0000313" key="2">
    <source>
        <dbReference type="Proteomes" id="UP000002008"/>
    </source>
</evidence>
<dbReference type="EMBL" id="CP000909">
    <property type="protein sequence ID" value="ABY34233.1"/>
    <property type="molecule type" value="Genomic_DNA"/>
</dbReference>
<dbReference type="KEGG" id="cau:Caur_1001"/>
<name>A9WHW5_CHLAA</name>
<organism evidence="1 2">
    <name type="scientific">Chloroflexus aurantiacus (strain ATCC 29366 / DSM 635 / J-10-fl)</name>
    <dbReference type="NCBI Taxonomy" id="324602"/>
    <lineage>
        <taxon>Bacteria</taxon>
        <taxon>Bacillati</taxon>
        <taxon>Chloroflexota</taxon>
        <taxon>Chloroflexia</taxon>
        <taxon>Chloroflexales</taxon>
        <taxon>Chloroflexineae</taxon>
        <taxon>Chloroflexaceae</taxon>
        <taxon>Chloroflexus</taxon>
    </lineage>
</organism>
<dbReference type="InParanoid" id="A9WHW5"/>
<dbReference type="AlphaFoldDB" id="A9WHW5"/>